<feature type="region of interest" description="Disordered" evidence="2">
    <location>
        <begin position="85"/>
        <end position="194"/>
    </location>
</feature>
<accession>A0ABP0AUC1</accession>
<reference evidence="3 4" key="1">
    <citation type="submission" date="2024-01" db="EMBL/GenBank/DDBJ databases">
        <authorList>
            <person name="Allen C."/>
            <person name="Tagirdzhanova G."/>
        </authorList>
    </citation>
    <scope>NUCLEOTIDE SEQUENCE [LARGE SCALE GENOMIC DNA]</scope>
</reference>
<evidence type="ECO:0000256" key="2">
    <source>
        <dbReference type="SAM" id="MobiDB-lite"/>
    </source>
</evidence>
<dbReference type="Proteomes" id="UP001642406">
    <property type="component" value="Unassembled WGS sequence"/>
</dbReference>
<organism evidence="3 4">
    <name type="scientific">Sporothrix bragantina</name>
    <dbReference type="NCBI Taxonomy" id="671064"/>
    <lineage>
        <taxon>Eukaryota</taxon>
        <taxon>Fungi</taxon>
        <taxon>Dikarya</taxon>
        <taxon>Ascomycota</taxon>
        <taxon>Pezizomycotina</taxon>
        <taxon>Sordariomycetes</taxon>
        <taxon>Sordariomycetidae</taxon>
        <taxon>Ophiostomatales</taxon>
        <taxon>Ophiostomataceae</taxon>
        <taxon>Sporothrix</taxon>
    </lineage>
</organism>
<feature type="compositionally biased region" description="Polar residues" evidence="2">
    <location>
        <begin position="130"/>
        <end position="141"/>
    </location>
</feature>
<protein>
    <recommendedName>
        <fullName evidence="5">RRM domain-containing protein</fullName>
    </recommendedName>
</protein>
<gene>
    <name evidence="3" type="ORF">SBRCBS47491_000878</name>
</gene>
<keyword evidence="1" id="KW-0175">Coiled coil</keyword>
<feature type="compositionally biased region" description="Basic and acidic residues" evidence="2">
    <location>
        <begin position="168"/>
        <end position="185"/>
    </location>
</feature>
<proteinExistence type="predicted"/>
<feature type="region of interest" description="Disordered" evidence="2">
    <location>
        <begin position="326"/>
        <end position="397"/>
    </location>
</feature>
<evidence type="ECO:0008006" key="5">
    <source>
        <dbReference type="Google" id="ProtNLM"/>
    </source>
</evidence>
<keyword evidence="4" id="KW-1185">Reference proteome</keyword>
<evidence type="ECO:0000256" key="1">
    <source>
        <dbReference type="SAM" id="Coils"/>
    </source>
</evidence>
<feature type="compositionally biased region" description="Polar residues" evidence="2">
    <location>
        <begin position="380"/>
        <end position="390"/>
    </location>
</feature>
<feature type="compositionally biased region" description="Polar residues" evidence="2">
    <location>
        <begin position="99"/>
        <end position="118"/>
    </location>
</feature>
<comment type="caution">
    <text evidence="3">The sequence shown here is derived from an EMBL/GenBank/DDBJ whole genome shotgun (WGS) entry which is preliminary data.</text>
</comment>
<evidence type="ECO:0000313" key="4">
    <source>
        <dbReference type="Proteomes" id="UP001642406"/>
    </source>
</evidence>
<feature type="coiled-coil region" evidence="1">
    <location>
        <begin position="13"/>
        <end position="40"/>
    </location>
</feature>
<sequence>MSNGVPESSSAGQEEMQARIRQLETDLRRVEDQLRIMTLNNANQMFTMGHAYNIASTGENSPSSMKAIKNLLYKSKETLHISTTLSPTLSSGADAIVTPPSTAPGTQPNSESESTSPGKQVASGSSSSGTIEPSTPVQQATPKVADTEMRATKEILIPLSPMSTTQKNRSETKPKPKPLPKDMTKKAKQPKVKEIDDDDDAMWQEFSLEEELEGIADAPAQNRDAMRAALHQKEEEHRKRMRKLANEKRRIAEHEGYLLKKTFGRPAAQKRPADGIPFAYDKVKQYDNKINYNGESRNSNGNFNGNGDTFGGNTFGSNTFGGNNLRGNNFHGNGKRTKCGGRAVRSAPRKPTAPALVEAPGQLSDTIVLSREPDDEESGTELNETGSSGIINIDPESPKNATRFGVVFDPSRLDAATVEEVGGTGDNASSRRSLLIQNIPYEYSLHKLLAHVRGGSVVMARLVPDTMGTGHGQVAMITFTTAKEAAACKKVTQALLSRSEANEGQALDSTSKVSVSLLPTPTYPSRETIVPAATATGLSLAPVEVKTRCIYVTDFPKHSIHELCKELQFGVRRFPSKLHALEEMWFEGDTLHLQFSSMQEAEKAHRIISMVHYRKYNGQVHYGPDPCAAPVTNMDDLFVGGMIKVASHGFMGLKTLLETVGLASFSRSHENLTAKTNPEQKPAPSGVIKMSFSTLLSQTRTVPPCAPQVSIPRPTMRMQTGGARAGSLGALIDVSFDQAANMVPWNSVRPIVHEGFSSSFSSAPWTADQMMGLDKL</sequence>
<evidence type="ECO:0000313" key="3">
    <source>
        <dbReference type="EMBL" id="CAK7210734.1"/>
    </source>
</evidence>
<name>A0ABP0AUC1_9PEZI</name>
<dbReference type="EMBL" id="CAWUHC010000005">
    <property type="protein sequence ID" value="CAK7210734.1"/>
    <property type="molecule type" value="Genomic_DNA"/>
</dbReference>